<reference evidence="5 6" key="1">
    <citation type="journal article" date="2019" name="Emerg. Microbes Infect.">
        <title>Comprehensive subspecies identification of 175 nontuberculous mycobacteria species based on 7547 genomic profiles.</title>
        <authorList>
            <person name="Matsumoto Y."/>
            <person name="Kinjo T."/>
            <person name="Motooka D."/>
            <person name="Nabeya D."/>
            <person name="Jung N."/>
            <person name="Uechi K."/>
            <person name="Horii T."/>
            <person name="Iida T."/>
            <person name="Fujita J."/>
            <person name="Nakamura S."/>
        </authorList>
    </citation>
    <scope>NUCLEOTIDE SEQUENCE [LARGE SCALE GENOMIC DNA]</scope>
    <source>
        <strain evidence="5 6">JCM 14233</strain>
    </source>
</reference>
<keyword evidence="4" id="KW-0720">Serine protease</keyword>
<dbReference type="Gene3D" id="3.40.50.1820">
    <property type="entry name" value="alpha/beta hydrolase"/>
    <property type="match status" value="1"/>
</dbReference>
<accession>A0A7I7MX86</accession>
<dbReference type="KEGG" id="mshj:MSHI_40090"/>
<dbReference type="InterPro" id="IPR002470">
    <property type="entry name" value="Peptidase_S9A"/>
</dbReference>
<dbReference type="Proteomes" id="UP000467236">
    <property type="component" value="Chromosome"/>
</dbReference>
<dbReference type="RefSeq" id="WP_083050769.1">
    <property type="nucleotide sequence ID" value="NZ_AP022575.1"/>
</dbReference>
<dbReference type="InterPro" id="IPR029058">
    <property type="entry name" value="AB_hydrolase_fold"/>
</dbReference>
<dbReference type="SUPFAM" id="SSF53474">
    <property type="entry name" value="alpha/beta-Hydrolases"/>
    <property type="match status" value="1"/>
</dbReference>
<evidence type="ECO:0000256" key="2">
    <source>
        <dbReference type="ARBA" id="ARBA00022670"/>
    </source>
</evidence>
<evidence type="ECO:0000256" key="3">
    <source>
        <dbReference type="ARBA" id="ARBA00022801"/>
    </source>
</evidence>
<evidence type="ECO:0000313" key="6">
    <source>
        <dbReference type="Proteomes" id="UP000467236"/>
    </source>
</evidence>
<organism evidence="5 6">
    <name type="scientific">Mycobacterium shinjukuense</name>
    <dbReference type="NCBI Taxonomy" id="398694"/>
    <lineage>
        <taxon>Bacteria</taxon>
        <taxon>Bacillati</taxon>
        <taxon>Actinomycetota</taxon>
        <taxon>Actinomycetes</taxon>
        <taxon>Mycobacteriales</taxon>
        <taxon>Mycobacteriaceae</taxon>
        <taxon>Mycobacterium</taxon>
    </lineage>
</organism>
<dbReference type="GO" id="GO:0004252">
    <property type="term" value="F:serine-type endopeptidase activity"/>
    <property type="evidence" value="ECO:0007669"/>
    <property type="project" value="InterPro"/>
</dbReference>
<dbReference type="Gene3D" id="2.130.10.120">
    <property type="entry name" value="Prolyl oligopeptidase, N-terminal domain"/>
    <property type="match status" value="1"/>
</dbReference>
<keyword evidence="6" id="KW-1185">Reference proteome</keyword>
<dbReference type="SUPFAM" id="SSF50993">
    <property type="entry name" value="Peptidase/esterase 'gauge' domain"/>
    <property type="match status" value="1"/>
</dbReference>
<sequence>MTDQPVPPVAKRVETRREYHGDVFVDPYEWLRDKENPEVIAHLEAENDYADRITAHLQPLRQRIFDEIKARTKETDLSVPTRRGGWWYYARTFEGKQYGVHCRCPITDPDDWSPPTFDEDTEIPGEQLLLDENAEAEGHDFFALGAASVSLDGNLLAYSVDLVGDERYTLRFKDLRSGQQYPDEIAGIGAGATWAADNRTVYYVTVDDAWRPDTVWRYRLGSGEPSEQVYHEADERFWLAVGRTRSNAFVLIAAGSSITSEVRYADAADPNARFAVVLPRREGVEYSVEHAVIGGQDRFLILHNDGAVNFTLVEAPVGDPTRQRTLIGHRDFVRLDGVDAFAGHLVVSYRREALPRVQLWPIGSDGGYGEPEEITFDSELMATGLGPNPNWDSPKLRVGAGSFVTPMRVYDIDLVTGERTLLKEQPVLGGYRREDYVERRDWACADDGTRIPVSIVHRAGVELPAPALIYGYGAYENCEDPRFSIARLSLLDRGMVFVVAHVRGGGELGRLWYERGKLLDKKNTFTDFITVARHLVTTGLTRPQQLVALGGSAGGLLMGAVANMAPDLFAGILAQVPFVDPLTTILDPSLPLTVTEWDEWGNPRSDGDVYAYMKSYSPYENIAARGYPAILAMTSLNDTRVYYVEPAKWVAALRHTKTDGRPVLLKTQMHAGHGGISGRYERWKETAFQYAWVLATANGDNGLGRVGHSRGVDIAREHRQHQHQSPR</sequence>
<comment type="similarity">
    <text evidence="1">Belongs to the peptidase S9A family.</text>
</comment>
<protein>
    <submittedName>
        <fullName evidence="5">Oligopeptidase B</fullName>
    </submittedName>
</protein>
<evidence type="ECO:0000313" key="5">
    <source>
        <dbReference type="EMBL" id="BBX76103.1"/>
    </source>
</evidence>
<evidence type="ECO:0000256" key="1">
    <source>
        <dbReference type="ARBA" id="ARBA00005228"/>
    </source>
</evidence>
<dbReference type="GO" id="GO:0006508">
    <property type="term" value="P:proteolysis"/>
    <property type="evidence" value="ECO:0007669"/>
    <property type="project" value="UniProtKB-KW"/>
</dbReference>
<proteinExistence type="inferred from homology"/>
<dbReference type="InterPro" id="IPR001375">
    <property type="entry name" value="Peptidase_S9_cat"/>
</dbReference>
<gene>
    <name evidence="5" type="primary">ptrB</name>
    <name evidence="5" type="ORF">MSHI_40090</name>
</gene>
<evidence type="ECO:0000256" key="4">
    <source>
        <dbReference type="ARBA" id="ARBA00022825"/>
    </source>
</evidence>
<dbReference type="AlphaFoldDB" id="A0A7I7MX86"/>
<dbReference type="Pfam" id="PF02897">
    <property type="entry name" value="Peptidase_S9_N"/>
    <property type="match status" value="1"/>
</dbReference>
<dbReference type="PRINTS" id="PR00862">
    <property type="entry name" value="PROLIGOPTASE"/>
</dbReference>
<dbReference type="InterPro" id="IPR051543">
    <property type="entry name" value="Serine_Peptidase_S9A"/>
</dbReference>
<dbReference type="Pfam" id="PF00326">
    <property type="entry name" value="Peptidase_S9"/>
    <property type="match status" value="1"/>
</dbReference>
<dbReference type="PANTHER" id="PTHR11757">
    <property type="entry name" value="PROTEASE FAMILY S9A OLIGOPEPTIDASE"/>
    <property type="match status" value="1"/>
</dbReference>
<dbReference type="EMBL" id="AP022575">
    <property type="protein sequence ID" value="BBX76103.1"/>
    <property type="molecule type" value="Genomic_DNA"/>
</dbReference>
<keyword evidence="3" id="KW-0378">Hydrolase</keyword>
<keyword evidence="2" id="KW-0645">Protease</keyword>
<dbReference type="PANTHER" id="PTHR11757:SF19">
    <property type="entry name" value="PROLYL ENDOPEPTIDASE-LIKE"/>
    <property type="match status" value="1"/>
</dbReference>
<dbReference type="OrthoDB" id="9801421at2"/>
<dbReference type="InterPro" id="IPR023302">
    <property type="entry name" value="Pept_S9A_N"/>
</dbReference>
<name>A0A7I7MX86_9MYCO</name>